<dbReference type="AlphaFoldDB" id="J9G3Q3"/>
<name>J9G3Q3_9ZZZZ</name>
<comment type="caution">
    <text evidence="1">The sequence shown here is derived from an EMBL/GenBank/DDBJ whole genome shotgun (WGS) entry which is preliminary data.</text>
</comment>
<evidence type="ECO:0000313" key="1">
    <source>
        <dbReference type="EMBL" id="EJW94159.1"/>
    </source>
</evidence>
<gene>
    <name evidence="1" type="ORF">EVA_17734</name>
</gene>
<sequence>MMMVPSRPSTSRLRFSSAFSGIKRKRGTLLGHFTRPNRVRPGSSS</sequence>
<protein>
    <submittedName>
        <fullName evidence="1">Uncharacterized protein</fullName>
    </submittedName>
</protein>
<accession>J9G3Q3</accession>
<organism evidence="1">
    <name type="scientific">gut metagenome</name>
    <dbReference type="NCBI Taxonomy" id="749906"/>
    <lineage>
        <taxon>unclassified sequences</taxon>
        <taxon>metagenomes</taxon>
        <taxon>organismal metagenomes</taxon>
    </lineage>
</organism>
<proteinExistence type="predicted"/>
<reference evidence="1" key="1">
    <citation type="journal article" date="2012" name="PLoS ONE">
        <title>Gene sets for utilization of primary and secondary nutrition supplies in the distal gut of endangered iberian lynx.</title>
        <authorList>
            <person name="Alcaide M."/>
            <person name="Messina E."/>
            <person name="Richter M."/>
            <person name="Bargiela R."/>
            <person name="Peplies J."/>
            <person name="Huws S.A."/>
            <person name="Newbold C.J."/>
            <person name="Golyshin P.N."/>
            <person name="Simon M.A."/>
            <person name="Lopez G."/>
            <person name="Yakimov M.M."/>
            <person name="Ferrer M."/>
        </authorList>
    </citation>
    <scope>NUCLEOTIDE SEQUENCE</scope>
</reference>
<dbReference type="EMBL" id="AMCI01006541">
    <property type="protein sequence ID" value="EJW94159.1"/>
    <property type="molecule type" value="Genomic_DNA"/>
</dbReference>